<dbReference type="PROSITE" id="PS50994">
    <property type="entry name" value="INTEGRASE"/>
    <property type="match status" value="1"/>
</dbReference>
<dbReference type="GO" id="GO:0015074">
    <property type="term" value="P:DNA integration"/>
    <property type="evidence" value="ECO:0007669"/>
    <property type="project" value="InterPro"/>
</dbReference>
<dbReference type="GO" id="GO:0003676">
    <property type="term" value="F:nucleic acid binding"/>
    <property type="evidence" value="ECO:0007669"/>
    <property type="project" value="InterPro"/>
</dbReference>
<organism evidence="2 3">
    <name type="scientific">Acropora cervicornis</name>
    <name type="common">Staghorn coral</name>
    <dbReference type="NCBI Taxonomy" id="6130"/>
    <lineage>
        <taxon>Eukaryota</taxon>
        <taxon>Metazoa</taxon>
        <taxon>Cnidaria</taxon>
        <taxon>Anthozoa</taxon>
        <taxon>Hexacorallia</taxon>
        <taxon>Scleractinia</taxon>
        <taxon>Astrocoeniina</taxon>
        <taxon>Acroporidae</taxon>
        <taxon>Acropora</taxon>
    </lineage>
</organism>
<dbReference type="InterPro" id="IPR001584">
    <property type="entry name" value="Integrase_cat-core"/>
</dbReference>
<feature type="domain" description="Integrase catalytic" evidence="1">
    <location>
        <begin position="161"/>
        <end position="212"/>
    </location>
</feature>
<dbReference type="AlphaFoldDB" id="A0AAD9PRJ5"/>
<dbReference type="InterPro" id="IPR012337">
    <property type="entry name" value="RNaseH-like_sf"/>
</dbReference>
<reference evidence="2" key="2">
    <citation type="journal article" date="2023" name="Science">
        <title>Genomic signatures of disease resistance in endangered staghorn corals.</title>
        <authorList>
            <person name="Vollmer S.V."/>
            <person name="Selwyn J.D."/>
            <person name="Despard B.A."/>
            <person name="Roesel C.L."/>
        </authorList>
    </citation>
    <scope>NUCLEOTIDE SEQUENCE</scope>
    <source>
        <strain evidence="2">K2</strain>
    </source>
</reference>
<feature type="non-terminal residue" evidence="2">
    <location>
        <position position="212"/>
    </location>
</feature>
<dbReference type="InterPro" id="IPR036397">
    <property type="entry name" value="RNaseH_sf"/>
</dbReference>
<dbReference type="EMBL" id="JARQWQ010000178">
    <property type="protein sequence ID" value="KAK2547566.1"/>
    <property type="molecule type" value="Genomic_DNA"/>
</dbReference>
<comment type="caution">
    <text evidence="2">The sequence shown here is derived from an EMBL/GenBank/DDBJ whole genome shotgun (WGS) entry which is preliminary data.</text>
</comment>
<dbReference type="Proteomes" id="UP001249851">
    <property type="component" value="Unassembled WGS sequence"/>
</dbReference>
<evidence type="ECO:0000259" key="1">
    <source>
        <dbReference type="PROSITE" id="PS50994"/>
    </source>
</evidence>
<accession>A0AAD9PRJ5</accession>
<reference evidence="2" key="1">
    <citation type="journal article" date="2023" name="G3 (Bethesda)">
        <title>Whole genome assembly and annotation of the endangered Caribbean coral Acropora cervicornis.</title>
        <authorList>
            <person name="Selwyn J.D."/>
            <person name="Vollmer S.V."/>
        </authorList>
    </citation>
    <scope>NUCLEOTIDE SEQUENCE</scope>
    <source>
        <strain evidence="2">K2</strain>
    </source>
</reference>
<evidence type="ECO:0000313" key="3">
    <source>
        <dbReference type="Proteomes" id="UP001249851"/>
    </source>
</evidence>
<keyword evidence="3" id="KW-1185">Reference proteome</keyword>
<sequence>GKFNVPLTQRNNKQKSALVRFWRNRDHVSLKGGKVCYDGKPVLRKSAVSDIVAKAFKETKGSGVKKLYHHLKDVCSGVGGRDIRAVLGKSLLYQWLNVRFQNKAVLKPVRARTVQIRDELDLVSMETGTIGFIPLEKKWPNCNGAINNLQRAWASSCPSDDQGRAFDGAVNKLCKKLGIKVIKGRPYHPQSQGKIERAHRSYKKKNLCEKRE</sequence>
<dbReference type="SUPFAM" id="SSF53098">
    <property type="entry name" value="Ribonuclease H-like"/>
    <property type="match status" value="1"/>
</dbReference>
<name>A0AAD9PRJ5_ACRCE</name>
<evidence type="ECO:0000313" key="2">
    <source>
        <dbReference type="EMBL" id="KAK2547566.1"/>
    </source>
</evidence>
<protein>
    <recommendedName>
        <fullName evidence="1">Integrase catalytic domain-containing protein</fullName>
    </recommendedName>
</protein>
<dbReference type="Gene3D" id="3.30.420.10">
    <property type="entry name" value="Ribonuclease H-like superfamily/Ribonuclease H"/>
    <property type="match status" value="1"/>
</dbReference>
<proteinExistence type="predicted"/>
<gene>
    <name evidence="2" type="ORF">P5673_032436</name>
</gene>